<sequence>MNYHESQSLQMRCVEGFSAVATDQPTHQRKHHPSLDLSLGNRPVPHFEIPEALELKMTSVTCISNDSHSAPALLAIIS</sequence>
<dbReference type="Proteomes" id="UP000193642">
    <property type="component" value="Unassembled WGS sequence"/>
</dbReference>
<reference evidence="2 3" key="1">
    <citation type="submission" date="2016-07" db="EMBL/GenBank/DDBJ databases">
        <title>Pervasive Adenine N6-methylation of Active Genes in Fungi.</title>
        <authorList>
            <consortium name="DOE Joint Genome Institute"/>
            <person name="Mondo S.J."/>
            <person name="Dannebaum R.O."/>
            <person name="Kuo R.C."/>
            <person name="Labutti K."/>
            <person name="Haridas S."/>
            <person name="Kuo A."/>
            <person name="Salamov A."/>
            <person name="Ahrendt S.R."/>
            <person name="Lipzen A."/>
            <person name="Sullivan W."/>
            <person name="Andreopoulos W.B."/>
            <person name="Clum A."/>
            <person name="Lindquist E."/>
            <person name="Daum C."/>
            <person name="Ramamoorthy G.K."/>
            <person name="Gryganskyi A."/>
            <person name="Culley D."/>
            <person name="Magnuson J.K."/>
            <person name="James T.Y."/>
            <person name="O'Malley M.A."/>
            <person name="Stajich J.E."/>
            <person name="Spatafora J.W."/>
            <person name="Visel A."/>
            <person name="Grigoriev I.V."/>
        </authorList>
    </citation>
    <scope>NUCLEOTIDE SEQUENCE [LARGE SCALE GENOMIC DNA]</scope>
    <source>
        <strain evidence="2 3">JEL800</strain>
    </source>
</reference>
<protein>
    <submittedName>
        <fullName evidence="2">Uncharacterized protein</fullName>
    </submittedName>
</protein>
<comment type="caution">
    <text evidence="2">The sequence shown here is derived from an EMBL/GenBank/DDBJ whole genome shotgun (WGS) entry which is preliminary data.</text>
</comment>
<gene>
    <name evidence="2" type="ORF">BCR33DRAFT_711877</name>
</gene>
<keyword evidence="3" id="KW-1185">Reference proteome</keyword>
<dbReference type="EMBL" id="MCGO01000003">
    <property type="protein sequence ID" value="ORY52611.1"/>
    <property type="molecule type" value="Genomic_DNA"/>
</dbReference>
<evidence type="ECO:0000256" key="1">
    <source>
        <dbReference type="SAM" id="MobiDB-lite"/>
    </source>
</evidence>
<evidence type="ECO:0000313" key="2">
    <source>
        <dbReference type="EMBL" id="ORY52611.1"/>
    </source>
</evidence>
<proteinExistence type="predicted"/>
<evidence type="ECO:0000313" key="3">
    <source>
        <dbReference type="Proteomes" id="UP000193642"/>
    </source>
</evidence>
<organism evidence="2 3">
    <name type="scientific">Rhizoclosmatium globosum</name>
    <dbReference type="NCBI Taxonomy" id="329046"/>
    <lineage>
        <taxon>Eukaryota</taxon>
        <taxon>Fungi</taxon>
        <taxon>Fungi incertae sedis</taxon>
        <taxon>Chytridiomycota</taxon>
        <taxon>Chytridiomycota incertae sedis</taxon>
        <taxon>Chytridiomycetes</taxon>
        <taxon>Chytridiales</taxon>
        <taxon>Chytriomycetaceae</taxon>
        <taxon>Rhizoclosmatium</taxon>
    </lineage>
</organism>
<name>A0A1Y2D009_9FUNG</name>
<feature type="region of interest" description="Disordered" evidence="1">
    <location>
        <begin position="23"/>
        <end position="42"/>
    </location>
</feature>
<dbReference type="AlphaFoldDB" id="A0A1Y2D009"/>
<accession>A0A1Y2D009</accession>